<keyword evidence="1" id="KW-0175">Coiled coil</keyword>
<reference evidence="2" key="1">
    <citation type="journal article" date="2021" name="Proc. Natl. Acad. Sci. U.S.A.">
        <title>A Catalog of Tens of Thousands of Viruses from Human Metagenomes Reveals Hidden Associations with Chronic Diseases.</title>
        <authorList>
            <person name="Tisza M.J."/>
            <person name="Buck C.B."/>
        </authorList>
    </citation>
    <scope>NUCLEOTIDE SEQUENCE</scope>
    <source>
        <strain evidence="2">CtnPP24</strain>
    </source>
</reference>
<organism evidence="2">
    <name type="scientific">Siphoviridae sp. ctnPP24</name>
    <dbReference type="NCBI Taxonomy" id="2825662"/>
    <lineage>
        <taxon>Viruses</taxon>
        <taxon>Duplodnaviria</taxon>
        <taxon>Heunggongvirae</taxon>
        <taxon>Uroviricota</taxon>
        <taxon>Caudoviricetes</taxon>
    </lineage>
</organism>
<feature type="coiled-coil region" evidence="1">
    <location>
        <begin position="41"/>
        <end position="68"/>
    </location>
</feature>
<evidence type="ECO:0000313" key="2">
    <source>
        <dbReference type="EMBL" id="DAF87397.1"/>
    </source>
</evidence>
<protein>
    <submittedName>
        <fullName evidence="2">Uncharacterized protein</fullName>
    </submittedName>
</protein>
<evidence type="ECO:0000256" key="1">
    <source>
        <dbReference type="SAM" id="Coils"/>
    </source>
</evidence>
<dbReference type="EMBL" id="BK015962">
    <property type="protein sequence ID" value="DAF87397.1"/>
    <property type="molecule type" value="Genomic_DNA"/>
</dbReference>
<name>A0A8S5TYW2_9CAUD</name>
<accession>A0A8S5TYW2</accession>
<sequence>MCTFDYPEHYNYLTEDQQESVLSWFNTTKDIERSIISNSVKSKSERELKAFSENRERYETQLRGAQSILRSMGIFVEYNWPGHEHEYFLATAADAERYRKEHE</sequence>
<proteinExistence type="predicted"/>